<dbReference type="Gene3D" id="3.40.50.300">
    <property type="entry name" value="P-loop containing nucleotide triphosphate hydrolases"/>
    <property type="match status" value="1"/>
</dbReference>
<proteinExistence type="predicted"/>
<dbReference type="EMBL" id="JACGWJ010000017">
    <property type="protein sequence ID" value="KAL0356286.1"/>
    <property type="molecule type" value="Genomic_DNA"/>
</dbReference>
<dbReference type="GO" id="GO:0043531">
    <property type="term" value="F:ADP binding"/>
    <property type="evidence" value="ECO:0007669"/>
    <property type="project" value="InterPro"/>
</dbReference>
<dbReference type="Pfam" id="PF00931">
    <property type="entry name" value="NB-ARC"/>
    <property type="match status" value="1"/>
</dbReference>
<name>A0AAW2PPH6_SESRA</name>
<dbReference type="InterPro" id="IPR027417">
    <property type="entry name" value="P-loop_NTPase"/>
</dbReference>
<accession>A0AAW2PPH6</accession>
<evidence type="ECO:0000259" key="1">
    <source>
        <dbReference type="Pfam" id="PF00931"/>
    </source>
</evidence>
<comment type="caution">
    <text evidence="2">The sequence shown here is derived from an EMBL/GenBank/DDBJ whole genome shotgun (WGS) entry which is preliminary data.</text>
</comment>
<dbReference type="SUPFAM" id="SSF52540">
    <property type="entry name" value="P-loop containing nucleoside triphosphate hydrolases"/>
    <property type="match status" value="1"/>
</dbReference>
<reference evidence="2" key="2">
    <citation type="journal article" date="2024" name="Plant">
        <title>Genomic evolution and insights into agronomic trait innovations of Sesamum species.</title>
        <authorList>
            <person name="Miao H."/>
            <person name="Wang L."/>
            <person name="Qu L."/>
            <person name="Liu H."/>
            <person name="Sun Y."/>
            <person name="Le M."/>
            <person name="Wang Q."/>
            <person name="Wei S."/>
            <person name="Zheng Y."/>
            <person name="Lin W."/>
            <person name="Duan Y."/>
            <person name="Cao H."/>
            <person name="Xiong S."/>
            <person name="Wang X."/>
            <person name="Wei L."/>
            <person name="Li C."/>
            <person name="Ma Q."/>
            <person name="Ju M."/>
            <person name="Zhao R."/>
            <person name="Li G."/>
            <person name="Mu C."/>
            <person name="Tian Q."/>
            <person name="Mei H."/>
            <person name="Zhang T."/>
            <person name="Gao T."/>
            <person name="Zhang H."/>
        </authorList>
    </citation>
    <scope>NUCLEOTIDE SEQUENCE</scope>
    <source>
        <strain evidence="2">G02</strain>
    </source>
</reference>
<gene>
    <name evidence="2" type="ORF">Sradi_4075500</name>
</gene>
<reference evidence="2" key="1">
    <citation type="submission" date="2020-06" db="EMBL/GenBank/DDBJ databases">
        <authorList>
            <person name="Li T."/>
            <person name="Hu X."/>
            <person name="Zhang T."/>
            <person name="Song X."/>
            <person name="Zhang H."/>
            <person name="Dai N."/>
            <person name="Sheng W."/>
            <person name="Hou X."/>
            <person name="Wei L."/>
        </authorList>
    </citation>
    <scope>NUCLEOTIDE SEQUENCE</scope>
    <source>
        <strain evidence="2">G02</strain>
        <tissue evidence="2">Leaf</tissue>
    </source>
</reference>
<organism evidence="2">
    <name type="scientific">Sesamum radiatum</name>
    <name type="common">Black benniseed</name>
    <dbReference type="NCBI Taxonomy" id="300843"/>
    <lineage>
        <taxon>Eukaryota</taxon>
        <taxon>Viridiplantae</taxon>
        <taxon>Streptophyta</taxon>
        <taxon>Embryophyta</taxon>
        <taxon>Tracheophyta</taxon>
        <taxon>Spermatophyta</taxon>
        <taxon>Magnoliopsida</taxon>
        <taxon>eudicotyledons</taxon>
        <taxon>Gunneridae</taxon>
        <taxon>Pentapetalae</taxon>
        <taxon>asterids</taxon>
        <taxon>lamiids</taxon>
        <taxon>Lamiales</taxon>
        <taxon>Pedaliaceae</taxon>
        <taxon>Sesamum</taxon>
    </lineage>
</organism>
<protein>
    <recommendedName>
        <fullName evidence="1">NB-ARC domain-containing protein</fullName>
    </recommendedName>
</protein>
<evidence type="ECO:0000313" key="2">
    <source>
        <dbReference type="EMBL" id="KAL0356286.1"/>
    </source>
</evidence>
<dbReference type="AlphaFoldDB" id="A0AAW2PPH6"/>
<feature type="domain" description="NB-ARC" evidence="1">
    <location>
        <begin position="1"/>
        <end position="42"/>
    </location>
</feature>
<dbReference type="InterPro" id="IPR002182">
    <property type="entry name" value="NB-ARC"/>
</dbReference>
<sequence>MAGIGKTTLVKEVYDDASIGQIFHYRAWAVMGPNYRKRDILSLLRAWDDLKSCFPDDGNGSRVILTTRLRMWLFMQLEAPETFIISDS</sequence>